<name>A0A3Q7IXI7_SOLLC</name>
<sequence length="77" mass="8872">MNNASSRVTELGYQNLVTGVPPNFITRFKKFSFGSLWCCSFFVFGGEIFFCWFPSPIRYLEGGKSFSSVLFGFRRLF</sequence>
<dbReference type="PaxDb" id="4081-Solyc09g055320.1.1"/>
<keyword evidence="1" id="KW-0812">Transmembrane</keyword>
<evidence type="ECO:0000313" key="2">
    <source>
        <dbReference type="EnsemblPlants" id="Solyc09g055320.1.1.1"/>
    </source>
</evidence>
<dbReference type="AlphaFoldDB" id="A0A3Q7IXI7"/>
<feature type="transmembrane region" description="Helical" evidence="1">
    <location>
        <begin position="31"/>
        <end position="53"/>
    </location>
</feature>
<proteinExistence type="predicted"/>
<keyword evidence="1" id="KW-0472">Membrane</keyword>
<dbReference type="Proteomes" id="UP000004994">
    <property type="component" value="Chromosome 9"/>
</dbReference>
<reference evidence="2" key="2">
    <citation type="submission" date="2019-01" db="UniProtKB">
        <authorList>
            <consortium name="EnsemblPlants"/>
        </authorList>
    </citation>
    <scope>IDENTIFICATION</scope>
    <source>
        <strain evidence="2">cv. Heinz 1706</strain>
    </source>
</reference>
<evidence type="ECO:0000313" key="3">
    <source>
        <dbReference type="Proteomes" id="UP000004994"/>
    </source>
</evidence>
<dbReference type="EnsemblPlants" id="Solyc09g055320.1.1">
    <property type="protein sequence ID" value="Solyc09g055320.1.1.1"/>
    <property type="gene ID" value="Solyc09g055320.1"/>
</dbReference>
<evidence type="ECO:0000256" key="1">
    <source>
        <dbReference type="SAM" id="Phobius"/>
    </source>
</evidence>
<reference evidence="2" key="1">
    <citation type="journal article" date="2012" name="Nature">
        <title>The tomato genome sequence provides insights into fleshy fruit evolution.</title>
        <authorList>
            <consortium name="Tomato Genome Consortium"/>
        </authorList>
    </citation>
    <scope>NUCLEOTIDE SEQUENCE [LARGE SCALE GENOMIC DNA]</scope>
    <source>
        <strain evidence="2">cv. Heinz 1706</strain>
    </source>
</reference>
<keyword evidence="3" id="KW-1185">Reference proteome</keyword>
<dbReference type="InParanoid" id="A0A3Q7IXI7"/>
<organism evidence="2">
    <name type="scientific">Solanum lycopersicum</name>
    <name type="common">Tomato</name>
    <name type="synonym">Lycopersicon esculentum</name>
    <dbReference type="NCBI Taxonomy" id="4081"/>
    <lineage>
        <taxon>Eukaryota</taxon>
        <taxon>Viridiplantae</taxon>
        <taxon>Streptophyta</taxon>
        <taxon>Embryophyta</taxon>
        <taxon>Tracheophyta</taxon>
        <taxon>Spermatophyta</taxon>
        <taxon>Magnoliopsida</taxon>
        <taxon>eudicotyledons</taxon>
        <taxon>Gunneridae</taxon>
        <taxon>Pentapetalae</taxon>
        <taxon>asterids</taxon>
        <taxon>lamiids</taxon>
        <taxon>Solanales</taxon>
        <taxon>Solanaceae</taxon>
        <taxon>Solanoideae</taxon>
        <taxon>Solaneae</taxon>
        <taxon>Solanum</taxon>
        <taxon>Solanum subgen. Lycopersicon</taxon>
    </lineage>
</organism>
<dbReference type="Gramene" id="Solyc09g055320.1.1">
    <property type="protein sequence ID" value="Solyc09g055320.1.1.1"/>
    <property type="gene ID" value="Solyc09g055320.1"/>
</dbReference>
<protein>
    <submittedName>
        <fullName evidence="2">Uncharacterized protein</fullName>
    </submittedName>
</protein>
<keyword evidence="1" id="KW-1133">Transmembrane helix</keyword>
<accession>A0A3Q7IXI7</accession>